<gene>
    <name evidence="2" type="ORF">E4U82_09700</name>
</gene>
<dbReference type="Pfam" id="PF00583">
    <property type="entry name" value="Acetyltransf_1"/>
    <property type="match status" value="1"/>
</dbReference>
<keyword evidence="2" id="KW-0808">Transferase</keyword>
<name>A0A4Y9AEY8_9BACI</name>
<feature type="domain" description="N-acetyltransferase" evidence="1">
    <location>
        <begin position="3"/>
        <end position="155"/>
    </location>
</feature>
<evidence type="ECO:0000313" key="3">
    <source>
        <dbReference type="Proteomes" id="UP000298484"/>
    </source>
</evidence>
<dbReference type="RefSeq" id="WP_135109996.1">
    <property type="nucleotide sequence ID" value="NZ_SRHY01000013.1"/>
</dbReference>
<dbReference type="PANTHER" id="PTHR43328">
    <property type="entry name" value="ACETYLTRANSFERASE-RELATED"/>
    <property type="match status" value="1"/>
</dbReference>
<dbReference type="PANTHER" id="PTHR43328:SF1">
    <property type="entry name" value="N-ACETYLTRANSFERASE DOMAIN-CONTAINING PROTEIN"/>
    <property type="match status" value="1"/>
</dbReference>
<dbReference type="SUPFAM" id="SSF55729">
    <property type="entry name" value="Acyl-CoA N-acyltransferases (Nat)"/>
    <property type="match status" value="1"/>
</dbReference>
<dbReference type="InterPro" id="IPR016181">
    <property type="entry name" value="Acyl_CoA_acyltransferase"/>
</dbReference>
<protein>
    <submittedName>
        <fullName evidence="2">GNAT family N-acetyltransferase</fullName>
    </submittedName>
</protein>
<dbReference type="PROSITE" id="PS51186">
    <property type="entry name" value="GNAT"/>
    <property type="match status" value="1"/>
</dbReference>
<proteinExistence type="predicted"/>
<evidence type="ECO:0000259" key="1">
    <source>
        <dbReference type="PROSITE" id="PS51186"/>
    </source>
</evidence>
<evidence type="ECO:0000313" key="2">
    <source>
        <dbReference type="EMBL" id="TFJ92951.1"/>
    </source>
</evidence>
<dbReference type="GO" id="GO:0016747">
    <property type="term" value="F:acyltransferase activity, transferring groups other than amino-acyl groups"/>
    <property type="evidence" value="ECO:0007669"/>
    <property type="project" value="InterPro"/>
</dbReference>
<dbReference type="InterPro" id="IPR000182">
    <property type="entry name" value="GNAT_dom"/>
</dbReference>
<dbReference type="EMBL" id="SRHY01000013">
    <property type="protein sequence ID" value="TFJ92951.1"/>
    <property type="molecule type" value="Genomic_DNA"/>
</dbReference>
<dbReference type="Gene3D" id="3.40.630.30">
    <property type="match status" value="1"/>
</dbReference>
<dbReference type="AlphaFoldDB" id="A0A4Y9AEY8"/>
<organism evidence="2 3">
    <name type="scientific">Lentibacillus salicampi</name>
    <dbReference type="NCBI Taxonomy" id="175306"/>
    <lineage>
        <taxon>Bacteria</taxon>
        <taxon>Bacillati</taxon>
        <taxon>Bacillota</taxon>
        <taxon>Bacilli</taxon>
        <taxon>Bacillales</taxon>
        <taxon>Bacillaceae</taxon>
        <taxon>Lentibacillus</taxon>
    </lineage>
</organism>
<dbReference type="Proteomes" id="UP000298484">
    <property type="component" value="Unassembled WGS sequence"/>
</dbReference>
<accession>A0A4Y9AEY8</accession>
<dbReference type="OrthoDB" id="66776at2"/>
<comment type="caution">
    <text evidence="2">The sequence shown here is derived from an EMBL/GenBank/DDBJ whole genome shotgun (WGS) entry which is preliminary data.</text>
</comment>
<sequence>MTIHLKFYRPTFRPQLEQYYLKAEHHYFTAHPIDAVKEHDQSRHPIVILSNQTVVGFFILHGWNGVKKYSRNRRAILLRAYSIDSRHQGKGYAEQSLQLFARFISKHFKEKNEMILAVNLKNTVAQHVYKKAGFMDKGKRFMGKKGEQIVLHKKL</sequence>
<reference evidence="2 3" key="1">
    <citation type="submission" date="2019-03" db="EMBL/GenBank/DDBJ databases">
        <title>Genome sequence of Lentibacillus salicampi ATCC BAA-719.</title>
        <authorList>
            <person name="Maclea K.S."/>
            <person name="Simoes Junior M."/>
        </authorList>
    </citation>
    <scope>NUCLEOTIDE SEQUENCE [LARGE SCALE GENOMIC DNA]</scope>
    <source>
        <strain evidence="2 3">ATCC BAA-719</strain>
    </source>
</reference>
<keyword evidence="3" id="KW-1185">Reference proteome</keyword>